<dbReference type="AlphaFoldDB" id="A0A2X1LSA0"/>
<name>A0A2X1LSA0_ECOLX</name>
<accession>A0A2X1LSA0</accession>
<sequence length="110" mass="12022">MQNELQTALFQAFDTLNLQRVKTFSVPPVTLCGPGAVSSCGQQAQTRGLKHLFVMADSFLHQAGMTAGLTRSLAVKGIAMTLWPCPVGRTVHYRRVCRPWRSCVSQAVMG</sequence>
<dbReference type="SUPFAM" id="SSF56796">
    <property type="entry name" value="Dehydroquinate synthase-like"/>
    <property type="match status" value="1"/>
</dbReference>
<keyword evidence="1" id="KW-0560">Oxidoreductase</keyword>
<evidence type="ECO:0000313" key="2">
    <source>
        <dbReference type="Proteomes" id="UP000250561"/>
    </source>
</evidence>
<protein>
    <submittedName>
        <fullName evidence="1">Alcohol dehydrogenase in ethanolamine utilization</fullName>
        <ecNumber evidence="1">1.1.-.-</ecNumber>
    </submittedName>
</protein>
<organism evidence="1 2">
    <name type="scientific">Escherichia coli</name>
    <dbReference type="NCBI Taxonomy" id="562"/>
    <lineage>
        <taxon>Bacteria</taxon>
        <taxon>Pseudomonadati</taxon>
        <taxon>Pseudomonadota</taxon>
        <taxon>Gammaproteobacteria</taxon>
        <taxon>Enterobacterales</taxon>
        <taxon>Enterobacteriaceae</taxon>
        <taxon>Escherichia</taxon>
    </lineage>
</organism>
<gene>
    <name evidence="1" type="primary">eutG_3</name>
    <name evidence="1" type="ORF">NCTC11126_06082</name>
</gene>
<dbReference type="EC" id="1.1.-.-" evidence="1"/>
<dbReference type="EMBL" id="UARS01000021">
    <property type="protein sequence ID" value="SPW58381.1"/>
    <property type="molecule type" value="Genomic_DNA"/>
</dbReference>
<proteinExistence type="predicted"/>
<dbReference type="GO" id="GO:0016491">
    <property type="term" value="F:oxidoreductase activity"/>
    <property type="evidence" value="ECO:0007669"/>
    <property type="project" value="UniProtKB-KW"/>
</dbReference>
<dbReference type="Gene3D" id="3.40.50.1970">
    <property type="match status" value="1"/>
</dbReference>
<dbReference type="Proteomes" id="UP000250561">
    <property type="component" value="Unassembled WGS sequence"/>
</dbReference>
<reference evidence="1 2" key="1">
    <citation type="submission" date="2018-06" db="EMBL/GenBank/DDBJ databases">
        <authorList>
            <consortium name="Pathogen Informatics"/>
            <person name="Doyle S."/>
        </authorList>
    </citation>
    <scope>NUCLEOTIDE SEQUENCE [LARGE SCALE GENOMIC DNA]</scope>
    <source>
        <strain evidence="1 2">NCTC11126</strain>
    </source>
</reference>
<evidence type="ECO:0000313" key="1">
    <source>
        <dbReference type="EMBL" id="SPW58381.1"/>
    </source>
</evidence>